<comment type="caution">
    <text evidence="1">The sequence shown here is derived from an EMBL/GenBank/DDBJ whole genome shotgun (WGS) entry which is preliminary data.</text>
</comment>
<dbReference type="EMBL" id="CM056813">
    <property type="protein sequence ID" value="KAJ8638787.1"/>
    <property type="molecule type" value="Genomic_DNA"/>
</dbReference>
<sequence>MRGATEMIADKSDDDSAIKRQEHQHLSSRQNGILLLFLGGSQNLDGANKLLCYNNPMWPVVFKIRKSACA</sequence>
<keyword evidence="2" id="KW-1185">Reference proteome</keyword>
<organism evidence="1 2">
    <name type="scientific">Persea americana</name>
    <name type="common">Avocado</name>
    <dbReference type="NCBI Taxonomy" id="3435"/>
    <lineage>
        <taxon>Eukaryota</taxon>
        <taxon>Viridiplantae</taxon>
        <taxon>Streptophyta</taxon>
        <taxon>Embryophyta</taxon>
        <taxon>Tracheophyta</taxon>
        <taxon>Spermatophyta</taxon>
        <taxon>Magnoliopsida</taxon>
        <taxon>Magnoliidae</taxon>
        <taxon>Laurales</taxon>
        <taxon>Lauraceae</taxon>
        <taxon>Persea</taxon>
    </lineage>
</organism>
<name>A0ACC2LZ72_PERAE</name>
<dbReference type="Proteomes" id="UP001234297">
    <property type="component" value="Chromosome 5"/>
</dbReference>
<reference evidence="1 2" key="1">
    <citation type="journal article" date="2022" name="Hortic Res">
        <title>A haplotype resolved chromosomal level avocado genome allows analysis of novel avocado genes.</title>
        <authorList>
            <person name="Nath O."/>
            <person name="Fletcher S.J."/>
            <person name="Hayward A."/>
            <person name="Shaw L.M."/>
            <person name="Masouleh A.K."/>
            <person name="Furtado A."/>
            <person name="Henry R.J."/>
            <person name="Mitter N."/>
        </authorList>
    </citation>
    <scope>NUCLEOTIDE SEQUENCE [LARGE SCALE GENOMIC DNA]</scope>
    <source>
        <strain evidence="2">cv. Hass</strain>
    </source>
</reference>
<accession>A0ACC2LZ72</accession>
<protein>
    <submittedName>
        <fullName evidence="1">Uncharacterized protein</fullName>
    </submittedName>
</protein>
<evidence type="ECO:0000313" key="1">
    <source>
        <dbReference type="EMBL" id="KAJ8638787.1"/>
    </source>
</evidence>
<evidence type="ECO:0000313" key="2">
    <source>
        <dbReference type="Proteomes" id="UP001234297"/>
    </source>
</evidence>
<proteinExistence type="predicted"/>
<gene>
    <name evidence="1" type="ORF">MRB53_015481</name>
</gene>